<dbReference type="InterPro" id="IPR039537">
    <property type="entry name" value="Retrotran_Ty1/copia-like"/>
</dbReference>
<dbReference type="InterPro" id="IPR054722">
    <property type="entry name" value="PolX-like_BBD"/>
</dbReference>
<dbReference type="Pfam" id="PF13976">
    <property type="entry name" value="gag_pre-integrs"/>
    <property type="match status" value="1"/>
</dbReference>
<dbReference type="GO" id="GO:0015074">
    <property type="term" value="P:DNA integration"/>
    <property type="evidence" value="ECO:0007669"/>
    <property type="project" value="InterPro"/>
</dbReference>
<feature type="region of interest" description="Disordered" evidence="5">
    <location>
        <begin position="311"/>
        <end position="335"/>
    </location>
</feature>
<organism evidence="8 9">
    <name type="scientific">Arabidopsis suecica</name>
    <name type="common">Swedish thale-cress</name>
    <name type="synonym">Cardaminopsis suecica</name>
    <dbReference type="NCBI Taxonomy" id="45249"/>
    <lineage>
        <taxon>Eukaryota</taxon>
        <taxon>Viridiplantae</taxon>
        <taxon>Streptophyta</taxon>
        <taxon>Embryophyta</taxon>
        <taxon>Tracheophyta</taxon>
        <taxon>Spermatophyta</taxon>
        <taxon>Magnoliopsida</taxon>
        <taxon>eudicotyledons</taxon>
        <taxon>Gunneridae</taxon>
        <taxon>Pentapetalae</taxon>
        <taxon>rosids</taxon>
        <taxon>malvids</taxon>
        <taxon>Brassicales</taxon>
        <taxon>Brassicaceae</taxon>
        <taxon>Camelineae</taxon>
        <taxon>Arabidopsis</taxon>
    </lineage>
</organism>
<comment type="caution">
    <text evidence="8">The sequence shown here is derived from an EMBL/GenBank/DDBJ whole genome shotgun (WGS) entry which is preliminary data.</text>
</comment>
<protein>
    <submittedName>
        <fullName evidence="8">Ribonuclease H-like superfamily</fullName>
    </submittedName>
</protein>
<keyword evidence="3" id="KW-0378">Hydrolase</keyword>
<feature type="compositionally biased region" description="Basic residues" evidence="5">
    <location>
        <begin position="315"/>
        <end position="328"/>
    </location>
</feature>
<dbReference type="Pfam" id="PF22936">
    <property type="entry name" value="Pol_BBD"/>
    <property type="match status" value="1"/>
</dbReference>
<dbReference type="GO" id="GO:0006508">
    <property type="term" value="P:proteolysis"/>
    <property type="evidence" value="ECO:0007669"/>
    <property type="project" value="UniProtKB-KW"/>
</dbReference>
<dbReference type="PROSITE" id="PS50994">
    <property type="entry name" value="INTEGRASE"/>
    <property type="match status" value="1"/>
</dbReference>
<evidence type="ECO:0000313" key="8">
    <source>
        <dbReference type="EMBL" id="KAG7536631.1"/>
    </source>
</evidence>
<evidence type="ECO:0000259" key="6">
    <source>
        <dbReference type="PROSITE" id="PS50158"/>
    </source>
</evidence>
<feature type="region of interest" description="Disordered" evidence="5">
    <location>
        <begin position="889"/>
        <end position="981"/>
    </location>
</feature>
<dbReference type="PANTHER" id="PTHR42648:SF31">
    <property type="entry name" value="RNA-DIRECTED DNA POLYMERASE"/>
    <property type="match status" value="1"/>
</dbReference>
<dbReference type="Proteomes" id="UP000694251">
    <property type="component" value="Chromosome 13"/>
</dbReference>
<evidence type="ECO:0000256" key="5">
    <source>
        <dbReference type="SAM" id="MobiDB-lite"/>
    </source>
</evidence>
<feature type="domain" description="Integrase catalytic" evidence="7">
    <location>
        <begin position="577"/>
        <end position="745"/>
    </location>
</feature>
<dbReference type="GO" id="GO:0003676">
    <property type="term" value="F:nucleic acid binding"/>
    <property type="evidence" value="ECO:0007669"/>
    <property type="project" value="InterPro"/>
</dbReference>
<dbReference type="GO" id="GO:0008233">
    <property type="term" value="F:peptidase activity"/>
    <property type="evidence" value="ECO:0007669"/>
    <property type="project" value="UniProtKB-KW"/>
</dbReference>
<feature type="region of interest" description="Disordered" evidence="5">
    <location>
        <begin position="1"/>
        <end position="27"/>
    </location>
</feature>
<dbReference type="Pfam" id="PF07727">
    <property type="entry name" value="RVT_2"/>
    <property type="match status" value="1"/>
</dbReference>
<reference evidence="8 9" key="1">
    <citation type="submission" date="2020-12" db="EMBL/GenBank/DDBJ databases">
        <title>Concerted genomic and epigenomic changes stabilize Arabidopsis allopolyploids.</title>
        <authorList>
            <person name="Chen Z."/>
        </authorList>
    </citation>
    <scope>NUCLEOTIDE SEQUENCE [LARGE SCALE GENOMIC DNA]</scope>
    <source>
        <strain evidence="8">As9502</strain>
        <tissue evidence="8">Leaf</tissue>
    </source>
</reference>
<dbReference type="InterPro" id="IPR001584">
    <property type="entry name" value="Integrase_cat-core"/>
</dbReference>
<dbReference type="GO" id="GO:0008270">
    <property type="term" value="F:zinc ion binding"/>
    <property type="evidence" value="ECO:0007669"/>
    <property type="project" value="UniProtKB-KW"/>
</dbReference>
<accession>A0A8T1XPN6</accession>
<dbReference type="InterPro" id="IPR025724">
    <property type="entry name" value="GAG-pre-integrase_dom"/>
</dbReference>
<feature type="compositionally biased region" description="Polar residues" evidence="5">
    <location>
        <begin position="816"/>
        <end position="825"/>
    </location>
</feature>
<evidence type="ECO:0000313" key="9">
    <source>
        <dbReference type="Proteomes" id="UP000694251"/>
    </source>
</evidence>
<keyword evidence="4" id="KW-0863">Zinc-finger</keyword>
<dbReference type="InterPro" id="IPR013103">
    <property type="entry name" value="RVT_2"/>
</dbReference>
<feature type="domain" description="CCHC-type" evidence="6">
    <location>
        <begin position="279"/>
        <end position="292"/>
    </location>
</feature>
<dbReference type="OrthoDB" id="1688190at2759"/>
<evidence type="ECO:0000259" key="7">
    <source>
        <dbReference type="PROSITE" id="PS50994"/>
    </source>
</evidence>
<feature type="region of interest" description="Disordered" evidence="5">
    <location>
        <begin position="816"/>
        <end position="853"/>
    </location>
</feature>
<proteinExistence type="predicted"/>
<dbReference type="InterPro" id="IPR001878">
    <property type="entry name" value="Znf_CCHC"/>
</dbReference>
<feature type="compositionally biased region" description="Polar residues" evidence="5">
    <location>
        <begin position="909"/>
        <end position="918"/>
    </location>
</feature>
<evidence type="ECO:0000256" key="1">
    <source>
        <dbReference type="ARBA" id="ARBA00022670"/>
    </source>
</evidence>
<keyword evidence="4" id="KW-0862">Zinc</keyword>
<dbReference type="Pfam" id="PF00665">
    <property type="entry name" value="rve"/>
    <property type="match status" value="1"/>
</dbReference>
<evidence type="ECO:0000256" key="2">
    <source>
        <dbReference type="ARBA" id="ARBA00022723"/>
    </source>
</evidence>
<keyword evidence="2" id="KW-0479">Metal-binding</keyword>
<evidence type="ECO:0000256" key="4">
    <source>
        <dbReference type="PROSITE-ProRule" id="PRU00047"/>
    </source>
</evidence>
<sequence>MANGENSDGKELGPAKTAEGGGGSGLTVAEKARASPLYLHPSDGPGNVITTVQLKGENYEDWAKHVRNALRTKRKLGFIDGTLEKPTKDDEIEQWEVVNSMLIAWIMNTIEPTLRTSISMVDEAQVLWEDLKLQFSAGNGPRISELRADIANCRQNGDTVMVYYGRLKKMWDELAIYKPIRSCSCGELAAQLEEDRNEERTNTFLNGLDSAKFGTVRSTITSMEPLPKLSQVYQRIIREERQLTITSNRDATPEAVGFAVQAAQRGQTSSFYREKDVTCTHCGKYGHAKADCFQIIGLPEWWGERGRDYNDRGRGGRGRGGRGGRFGRGRGSGGRANAVTGVQANIVGGIQANSTRTPADLDRQSLPQMSDDQWNALKGLFDSQKSNPNAKLNGKKECVDFIIDTGASHHMTGNLDYLSNVMNTNPCMIGLPDGDHVVSTQHGDICLGGDLWLQGVLYSKDLTCSLISVAKLLKVVKGSITFTDELCVIQDRAMKTLIGVGEECGDVYVLRGVIGAKIHKTVSSSGSWELWHRRLGHPSSHVVPYLSSYLDIGKQVSSTTVCDVCLRAKQTRDCFHESSNKAAGIFDLIHCDLWGPYRIVSTSGAAYFLTIVDDYSRAVWVHLLREKSEVGVTLKNFFKMVERQFEKKVKVVRSDNGGEFMGLRSYFLEEGIMHQTSCVYTPQQNGRVERKHRHILNVARSLMFQATLPRQFWGECVMTACHLINRTPSTVLQGKTPYQLLFGEVPNITHLRVFGSLCFARNVLRDKDKFGERSRRCVFMGYPFGQKGWRVYDLEKLEFFVSRDVVFQEDAFPYQLSEQRSTDPQPGSIDLAQFEDDQFRPETTRSIDPASGSIDPELLIFDELTDQTGSIDPAQRSIDPKLLTCDELGPETERSIDPTPRSIDPETLTEPSATNGSIDPTPGSIDPASSSSGVHITGSKDNKKTSDTALAERGSQLGNDNPTSEGIKVRQSERERKPPAHLSDYVLHTTRCSVEHPTLSPAPTQSASSAPGTVLYPIANYVSCDRFSDSQRAFLAAITAVSVPKSYSEAVKDEKWCNAMSGEVNALEANDTWDITDLPPGKKAIGSHWIFTIKYKSNGEIERYKARLVAMGNRQVEGLDFDETFAPVVKMTTIREFLKIAAVKGWVVHQMDVHNAFLHGDLEEEVYMRLPPGFVSQDKSKVCRLKKSLYGLRQAPRCWFAKLAAALKGYGFAQQVADYSLFTLERGSMQLFVLVYVDNLLIGGNDLNGVQEFKGYLSECFHMKDLGAMKYFLGIEVSRSHDGFYLSQRKYALDIVSECGLLGCQPVSTPLEQNHKLPDDEGEFYEDVERYRRLVGRLVYLTFTRPDLSYVVHMLAQFMQQPRAKHWAAVIRVVRYLKGCPGQGIVLSSDPDLQLTAYCDSDFSTCSMSRRSVTGFIVMLGDSPIAWKTKKQDVVSFSSAEAEYRAMSFTTRELKWNRELLGCFGVSHPQAMRLFCDNKAALHIAANPVFHERTKHIERDCHFIRDEIQDGSLVTAHLTTTEQPADIFTKALGSQQFAYLRRKLGMYNLHAPT</sequence>
<dbReference type="Pfam" id="PF14244">
    <property type="entry name" value="Retrotran_gag_3"/>
    <property type="match status" value="1"/>
</dbReference>
<dbReference type="InterPro" id="IPR029472">
    <property type="entry name" value="Copia-like_N"/>
</dbReference>
<dbReference type="InterPro" id="IPR057670">
    <property type="entry name" value="SH3_retrovirus"/>
</dbReference>
<dbReference type="Pfam" id="PF25597">
    <property type="entry name" value="SH3_retrovirus"/>
    <property type="match status" value="1"/>
</dbReference>
<dbReference type="PANTHER" id="PTHR42648">
    <property type="entry name" value="TRANSPOSASE, PUTATIVE-RELATED"/>
    <property type="match status" value="1"/>
</dbReference>
<name>A0A8T1XPN6_ARASU</name>
<feature type="compositionally biased region" description="Basic and acidic residues" evidence="5">
    <location>
        <begin position="967"/>
        <end position="978"/>
    </location>
</feature>
<gene>
    <name evidence="8" type="ORF">ISN44_As13g005650</name>
</gene>
<evidence type="ECO:0000256" key="3">
    <source>
        <dbReference type="ARBA" id="ARBA00022801"/>
    </source>
</evidence>
<dbReference type="EMBL" id="JAEFBJ010000013">
    <property type="protein sequence ID" value="KAG7536631.1"/>
    <property type="molecule type" value="Genomic_DNA"/>
</dbReference>
<keyword evidence="1" id="KW-0645">Protease</keyword>
<dbReference type="CDD" id="cd09272">
    <property type="entry name" value="RNase_HI_RT_Ty1"/>
    <property type="match status" value="1"/>
</dbReference>
<keyword evidence="9" id="KW-1185">Reference proteome</keyword>
<dbReference type="PROSITE" id="PS50158">
    <property type="entry name" value="ZF_CCHC"/>
    <property type="match status" value="1"/>
</dbReference>